<comment type="caution">
    <text evidence="3">The sequence shown here is derived from an EMBL/GenBank/DDBJ whole genome shotgun (WGS) entry which is preliminary data.</text>
</comment>
<dbReference type="Proteomes" id="UP001262835">
    <property type="component" value="Unassembled WGS sequence"/>
</dbReference>
<accession>A0ABU3GHE1</accession>
<proteinExistence type="predicted"/>
<name>A0ABU3GHE1_9MICO</name>
<feature type="region of interest" description="Disordered" evidence="1">
    <location>
        <begin position="34"/>
        <end position="66"/>
    </location>
</feature>
<feature type="transmembrane region" description="Helical" evidence="2">
    <location>
        <begin position="99"/>
        <end position="120"/>
    </location>
</feature>
<evidence type="ECO:0000313" key="4">
    <source>
        <dbReference type="Proteomes" id="UP001262835"/>
    </source>
</evidence>
<evidence type="ECO:0000256" key="1">
    <source>
        <dbReference type="SAM" id="MobiDB-lite"/>
    </source>
</evidence>
<feature type="compositionally biased region" description="Acidic residues" evidence="1">
    <location>
        <begin position="57"/>
        <end position="66"/>
    </location>
</feature>
<evidence type="ECO:0008006" key="5">
    <source>
        <dbReference type="Google" id="ProtNLM"/>
    </source>
</evidence>
<dbReference type="RefSeq" id="WP_311858325.1">
    <property type="nucleotide sequence ID" value="NZ_JAUZVT010000001.1"/>
</dbReference>
<keyword evidence="2" id="KW-0812">Transmembrane</keyword>
<gene>
    <name evidence="3" type="ORF">Q9S78_01310</name>
</gene>
<keyword evidence="2" id="KW-0472">Membrane</keyword>
<sequence>MGIPVTDELRALRARAYGPAADIHLDPAAMRRLEELEEAGRRSPAVAERTDPPAPADTDDTDDTVDDADAQMDAAREGPAPSLAVPAPSVWRRRGVRRGLWVVSVVVAAAVGAGLAYSVAEITPVPSSAGIRQSATLEPTNGVEVPVGFFGRSEDTPIFEYEGLTLFVQTVNYGPEARVDPFPCLAVAPTSLIPSAREFDPDTDQGIDGPIYSGCETGAFPATVTFGLDDFSPGALPGIREGRALQFVLEGDRVGVFLDRG</sequence>
<organism evidence="3 4">
    <name type="scientific">Microbacterium aquilitoris</name>
    <dbReference type="NCBI Taxonomy" id="3067307"/>
    <lineage>
        <taxon>Bacteria</taxon>
        <taxon>Bacillati</taxon>
        <taxon>Actinomycetota</taxon>
        <taxon>Actinomycetes</taxon>
        <taxon>Micrococcales</taxon>
        <taxon>Microbacteriaceae</taxon>
        <taxon>Microbacterium</taxon>
    </lineage>
</organism>
<evidence type="ECO:0000313" key="3">
    <source>
        <dbReference type="EMBL" id="MDT3329296.1"/>
    </source>
</evidence>
<keyword evidence="4" id="KW-1185">Reference proteome</keyword>
<protein>
    <recommendedName>
        <fullName evidence="5">DUF4352 domain-containing protein</fullName>
    </recommendedName>
</protein>
<reference evidence="3 4" key="1">
    <citation type="submission" date="2023-08" db="EMBL/GenBank/DDBJ databases">
        <title>Microbacterium aquilitoris sp. nov. and Microbacterium gwkjibeachense sp. nov., isolated from beach.</title>
        <authorList>
            <person name="Lee S.D."/>
            <person name="Yang H."/>
            <person name="Kim I."/>
        </authorList>
    </citation>
    <scope>NUCLEOTIDE SEQUENCE [LARGE SCALE GENOMIC DNA]</scope>
    <source>
        <strain evidence="3 4">KSW-18</strain>
    </source>
</reference>
<keyword evidence="2" id="KW-1133">Transmembrane helix</keyword>
<evidence type="ECO:0000256" key="2">
    <source>
        <dbReference type="SAM" id="Phobius"/>
    </source>
</evidence>
<dbReference type="EMBL" id="JAUZVT010000001">
    <property type="protein sequence ID" value="MDT3329296.1"/>
    <property type="molecule type" value="Genomic_DNA"/>
</dbReference>